<evidence type="ECO:0000313" key="2">
    <source>
        <dbReference type="EMBL" id="VEL16647.1"/>
    </source>
</evidence>
<sequence>MRLDLIGWIIDVTNCKCFSSTFPRVLRQSAENETFSPAHKLDTRGPQYRSPVGHPLTGPTLVLHRPGRPSQPASQAPTGPADFTLKTPTIAMVTEIAGPTKN</sequence>
<evidence type="ECO:0000256" key="1">
    <source>
        <dbReference type="SAM" id="MobiDB-lite"/>
    </source>
</evidence>
<proteinExistence type="predicted"/>
<dbReference type="AlphaFoldDB" id="A0A448WP51"/>
<accession>A0A448WP51</accession>
<dbReference type="EMBL" id="CAAALY010029351">
    <property type="protein sequence ID" value="VEL16647.1"/>
    <property type="molecule type" value="Genomic_DNA"/>
</dbReference>
<organism evidence="2 3">
    <name type="scientific">Protopolystoma xenopodis</name>
    <dbReference type="NCBI Taxonomy" id="117903"/>
    <lineage>
        <taxon>Eukaryota</taxon>
        <taxon>Metazoa</taxon>
        <taxon>Spiralia</taxon>
        <taxon>Lophotrochozoa</taxon>
        <taxon>Platyhelminthes</taxon>
        <taxon>Monogenea</taxon>
        <taxon>Polyopisthocotylea</taxon>
        <taxon>Polystomatidea</taxon>
        <taxon>Polystomatidae</taxon>
        <taxon>Protopolystoma</taxon>
    </lineage>
</organism>
<comment type="caution">
    <text evidence="2">The sequence shown here is derived from an EMBL/GenBank/DDBJ whole genome shotgun (WGS) entry which is preliminary data.</text>
</comment>
<keyword evidence="3" id="KW-1185">Reference proteome</keyword>
<protein>
    <submittedName>
        <fullName evidence="2">Uncharacterized protein</fullName>
    </submittedName>
</protein>
<feature type="region of interest" description="Disordered" evidence="1">
    <location>
        <begin position="36"/>
        <end position="85"/>
    </location>
</feature>
<gene>
    <name evidence="2" type="ORF">PXEA_LOCUS10087</name>
</gene>
<dbReference type="Proteomes" id="UP000784294">
    <property type="component" value="Unassembled WGS sequence"/>
</dbReference>
<evidence type="ECO:0000313" key="3">
    <source>
        <dbReference type="Proteomes" id="UP000784294"/>
    </source>
</evidence>
<reference evidence="2" key="1">
    <citation type="submission" date="2018-11" db="EMBL/GenBank/DDBJ databases">
        <authorList>
            <consortium name="Pathogen Informatics"/>
        </authorList>
    </citation>
    <scope>NUCLEOTIDE SEQUENCE</scope>
</reference>
<name>A0A448WP51_9PLAT</name>